<feature type="signal peptide" evidence="1">
    <location>
        <begin position="1"/>
        <end position="25"/>
    </location>
</feature>
<dbReference type="OrthoDB" id="144586at2"/>
<name>A0A3T0N321_9RHOB</name>
<protein>
    <submittedName>
        <fullName evidence="2">DUF946 domain-containing protein</fullName>
    </submittedName>
</protein>
<accession>A0A3T0N321</accession>
<evidence type="ECO:0000313" key="2">
    <source>
        <dbReference type="EMBL" id="AZV78433.1"/>
    </source>
</evidence>
<dbReference type="EMBL" id="CP033219">
    <property type="protein sequence ID" value="AZV78433.1"/>
    <property type="molecule type" value="Genomic_DNA"/>
</dbReference>
<dbReference type="KEGG" id="sedi:EBB79_11445"/>
<keyword evidence="3" id="KW-1185">Reference proteome</keyword>
<evidence type="ECO:0000313" key="3">
    <source>
        <dbReference type="Proteomes" id="UP000283063"/>
    </source>
</evidence>
<proteinExistence type="predicted"/>
<keyword evidence="1" id="KW-0732">Signal</keyword>
<sequence>MKLSAAFTLSVLALLSAGLNSASSAGTSISFEIRNETSHRVTVTFSERQNCLEPSMMKPFIGKVVNLPANGGTWSVDIARRNGHGCDGENAVLFARAKSDGPSTDAVAFSDRERTFHISGDGGMWVDTKRTGLPGFFKQTGSGQTFQWVLTEPLAPLSADVMTDLLRKYAPTVYLAKGEDYNPSSVDWAFPYLVRVRRGDKYWLYTKQELDSPTDGDLEVFKGQGANATVYGFVVRKAAVYDLVYFTYYPYNRGKHIKLLNDSVFGNHVGDWENVVVRLDQNLNPTAVYLSQHDKGEMVAWADIPKSADTHPIVYAAAGSHGYYSSPGNHQYHSNPPLVDETSVGTVWDTQTNLVGFNFNAKQGVAGSNWPEWMNVSQPLSNSSPINTAPGAGPIYRWGNGENGCGGVLKIYQDAAGACRLEDGPTGPIDKLERWDVSAQCLPGKQISTLYQSAVCD</sequence>
<dbReference type="Pfam" id="PF06101">
    <property type="entry name" value="Vps62"/>
    <property type="match status" value="1"/>
</dbReference>
<feature type="chain" id="PRO_5019106041" evidence="1">
    <location>
        <begin position="26"/>
        <end position="457"/>
    </location>
</feature>
<dbReference type="PANTHER" id="PTHR48174">
    <property type="entry name" value="DUF946 FAMILY PROTEIN"/>
    <property type="match status" value="1"/>
</dbReference>
<evidence type="ECO:0000256" key="1">
    <source>
        <dbReference type="SAM" id="SignalP"/>
    </source>
</evidence>
<reference evidence="2 3" key="1">
    <citation type="submission" date="2018-10" db="EMBL/GenBank/DDBJ databases">
        <title>Parasedimentitalea marina sp. nov., a psychrophilic bacterium isolated from deep seawater of the New Britain Trench.</title>
        <authorList>
            <person name="Cao J."/>
        </authorList>
    </citation>
    <scope>NUCLEOTIDE SEQUENCE [LARGE SCALE GENOMIC DNA]</scope>
    <source>
        <strain evidence="2 3">W43</strain>
    </source>
</reference>
<gene>
    <name evidence="2" type="ORF">EBB79_11445</name>
</gene>
<dbReference type="Proteomes" id="UP000283063">
    <property type="component" value="Chromosome"/>
</dbReference>
<dbReference type="PANTHER" id="PTHR48174:SF5">
    <property type="entry name" value="VACUOLAR PROTEIN SORTING-ASSOCIATED PROTEIN 62"/>
    <property type="match status" value="1"/>
</dbReference>
<dbReference type="AlphaFoldDB" id="A0A3T0N321"/>
<dbReference type="InterPro" id="IPR009291">
    <property type="entry name" value="Vps62"/>
</dbReference>
<organism evidence="2 3">
    <name type="scientific">Parasedimentitalea marina</name>
    <dbReference type="NCBI Taxonomy" id="2483033"/>
    <lineage>
        <taxon>Bacteria</taxon>
        <taxon>Pseudomonadati</taxon>
        <taxon>Pseudomonadota</taxon>
        <taxon>Alphaproteobacteria</taxon>
        <taxon>Rhodobacterales</taxon>
        <taxon>Paracoccaceae</taxon>
        <taxon>Parasedimentitalea</taxon>
    </lineage>
</organism>